<name>A0A2S5TFN1_9GAMM</name>
<dbReference type="InterPro" id="IPR003812">
    <property type="entry name" value="Fido"/>
</dbReference>
<dbReference type="PIRSF" id="PIRSF018297">
    <property type="entry name" value="Doc"/>
    <property type="match status" value="1"/>
</dbReference>
<dbReference type="InterPro" id="IPR036597">
    <property type="entry name" value="Fido-like_dom_sf"/>
</dbReference>
<evidence type="ECO:0000256" key="1">
    <source>
        <dbReference type="SAM" id="MobiDB-lite"/>
    </source>
</evidence>
<evidence type="ECO:0000313" key="3">
    <source>
        <dbReference type="EMBL" id="PPE73801.1"/>
    </source>
</evidence>
<dbReference type="AlphaFoldDB" id="A0A2S5TFN1"/>
<dbReference type="NCBIfam" id="TIGR01550">
    <property type="entry name" value="DOC_P1"/>
    <property type="match status" value="1"/>
</dbReference>
<dbReference type="RefSeq" id="WP_104230316.1">
    <property type="nucleotide sequence ID" value="NZ_PSNW01000005.1"/>
</dbReference>
<dbReference type="InterPro" id="IPR053737">
    <property type="entry name" value="Type_II_TA_Toxin"/>
</dbReference>
<protein>
    <submittedName>
        <fullName evidence="3">Type II toxin-antitoxin system death-on-curing family toxin</fullName>
    </submittedName>
</protein>
<dbReference type="PROSITE" id="PS51459">
    <property type="entry name" value="FIDO"/>
    <property type="match status" value="1"/>
</dbReference>
<dbReference type="GO" id="GO:0016301">
    <property type="term" value="F:kinase activity"/>
    <property type="evidence" value="ECO:0007669"/>
    <property type="project" value="InterPro"/>
</dbReference>
<dbReference type="PANTHER" id="PTHR39426">
    <property type="entry name" value="HOMOLOGY TO DEATH-ON-CURING PROTEIN OF PHAGE P1"/>
    <property type="match status" value="1"/>
</dbReference>
<accession>A0A2S5TFN1</accession>
<dbReference type="SUPFAM" id="SSF140931">
    <property type="entry name" value="Fic-like"/>
    <property type="match status" value="1"/>
</dbReference>
<dbReference type="EMBL" id="PSNW01000005">
    <property type="protein sequence ID" value="PPE73801.1"/>
    <property type="molecule type" value="Genomic_DNA"/>
</dbReference>
<evidence type="ECO:0000259" key="2">
    <source>
        <dbReference type="PROSITE" id="PS51459"/>
    </source>
</evidence>
<dbReference type="PANTHER" id="PTHR39426:SF1">
    <property type="entry name" value="HOMOLOGY TO DEATH-ON-CURING PROTEIN OF PHAGE P1"/>
    <property type="match status" value="1"/>
</dbReference>
<keyword evidence="4" id="KW-1185">Reference proteome</keyword>
<sequence>MIAWIERALALAIHDRQLAEHGGVPGVRDENLLACALAGSQQLHHSGDPPPDLADLAATLAYAMARNHPFVDGNRRTAYIVSRVFLALNGVELIASAEEKYLSVLALAEGRMPPGEHAAWLRRNSRRDGPEQVQVQVQETAPRCKATT</sequence>
<feature type="domain" description="Fido" evidence="2">
    <location>
        <begin position="5"/>
        <end position="123"/>
    </location>
</feature>
<gene>
    <name evidence="3" type="ORF">C3942_10345</name>
</gene>
<dbReference type="OrthoDB" id="9802752at2"/>
<dbReference type="Proteomes" id="UP000238220">
    <property type="component" value="Unassembled WGS sequence"/>
</dbReference>
<reference evidence="3 4" key="1">
    <citation type="submission" date="2018-02" db="EMBL/GenBank/DDBJ databases">
        <title>Genome sequencing of Solimonas sp. HR-BB.</title>
        <authorList>
            <person name="Lee Y."/>
            <person name="Jeon C.O."/>
        </authorList>
    </citation>
    <scope>NUCLEOTIDE SEQUENCE [LARGE SCALE GENOMIC DNA]</scope>
    <source>
        <strain evidence="3 4">HR-BB</strain>
    </source>
</reference>
<feature type="region of interest" description="Disordered" evidence="1">
    <location>
        <begin position="125"/>
        <end position="148"/>
    </location>
</feature>
<evidence type="ECO:0000313" key="4">
    <source>
        <dbReference type="Proteomes" id="UP000238220"/>
    </source>
</evidence>
<dbReference type="Pfam" id="PF02661">
    <property type="entry name" value="Fic"/>
    <property type="match status" value="1"/>
</dbReference>
<dbReference type="InterPro" id="IPR006440">
    <property type="entry name" value="Doc"/>
</dbReference>
<dbReference type="Gene3D" id="1.20.120.1870">
    <property type="entry name" value="Fic/DOC protein, Fido domain"/>
    <property type="match status" value="1"/>
</dbReference>
<comment type="caution">
    <text evidence="3">The sequence shown here is derived from an EMBL/GenBank/DDBJ whole genome shotgun (WGS) entry which is preliminary data.</text>
</comment>
<organism evidence="3 4">
    <name type="scientific">Solimonas fluminis</name>
    <dbReference type="NCBI Taxonomy" id="2086571"/>
    <lineage>
        <taxon>Bacteria</taxon>
        <taxon>Pseudomonadati</taxon>
        <taxon>Pseudomonadota</taxon>
        <taxon>Gammaproteobacteria</taxon>
        <taxon>Nevskiales</taxon>
        <taxon>Nevskiaceae</taxon>
        <taxon>Solimonas</taxon>
    </lineage>
</organism>
<proteinExistence type="predicted"/>